<dbReference type="Pfam" id="PF00535">
    <property type="entry name" value="Glycos_transf_2"/>
    <property type="match status" value="1"/>
</dbReference>
<keyword evidence="2" id="KW-0328">Glycosyltransferase</keyword>
<comment type="similarity">
    <text evidence="1">Belongs to the glycosyltransferase 2 family.</text>
</comment>
<evidence type="ECO:0000256" key="4">
    <source>
        <dbReference type="SAM" id="Phobius"/>
    </source>
</evidence>
<evidence type="ECO:0000313" key="7">
    <source>
        <dbReference type="Proteomes" id="UP000611723"/>
    </source>
</evidence>
<dbReference type="EMBL" id="JAEQBW010000008">
    <property type="protein sequence ID" value="MBK6266507.1"/>
    <property type="molecule type" value="Genomic_DNA"/>
</dbReference>
<keyword evidence="3" id="KW-0808">Transferase</keyword>
<dbReference type="SUPFAM" id="SSF53448">
    <property type="entry name" value="Nucleotide-diphospho-sugar transferases"/>
    <property type="match status" value="1"/>
</dbReference>
<keyword evidence="4" id="KW-1133">Transmembrane helix</keyword>
<name>A0A934X103_9BACT</name>
<sequence length="306" mass="35186">MNRPLISIISVHFNGLSVTEAFIQSILRIAYAPVEIIVVDNGSLHEPIAPLIEKYPSVKFIISEENLGFAGGNNLGIKEANGEYFLFINNDTEVPEGFLEPLVSHFIHNERVGMASPVIKYFGTDVIQYAGSGAINHYTGRSVRKGFEEVDKGQYDYSFPTEMIHGAAVMVRRKVIEEIGMMPELFFLYYEELDWCAQAKKAGYEIWVVGQSKVFHKESMSVGRESPFKLYYMTRNRILYLRRNTRNFQKLSWILFFIFFTIPKSTLLYLVKGNVANLKSFYKGLLWHFRNNLKEAGTKRHSISNY</sequence>
<feature type="transmembrane region" description="Helical" evidence="4">
    <location>
        <begin position="251"/>
        <end position="271"/>
    </location>
</feature>
<evidence type="ECO:0000256" key="1">
    <source>
        <dbReference type="ARBA" id="ARBA00006739"/>
    </source>
</evidence>
<reference evidence="6" key="1">
    <citation type="submission" date="2021-01" db="EMBL/GenBank/DDBJ databases">
        <title>Marivirga aurantiaca sp. nov., isolated from intertidal surface sediments.</title>
        <authorList>
            <person name="Zhang M."/>
        </authorList>
    </citation>
    <scope>NUCLEOTIDE SEQUENCE</scope>
    <source>
        <strain evidence="6">S37H4</strain>
    </source>
</reference>
<evidence type="ECO:0000313" key="6">
    <source>
        <dbReference type="EMBL" id="MBK6266507.1"/>
    </source>
</evidence>
<dbReference type="Proteomes" id="UP000611723">
    <property type="component" value="Unassembled WGS sequence"/>
</dbReference>
<dbReference type="AlphaFoldDB" id="A0A934X103"/>
<comment type="caution">
    <text evidence="6">The sequence shown here is derived from an EMBL/GenBank/DDBJ whole genome shotgun (WGS) entry which is preliminary data.</text>
</comment>
<dbReference type="PANTHER" id="PTHR43179:SF12">
    <property type="entry name" value="GALACTOFURANOSYLTRANSFERASE GLFT2"/>
    <property type="match status" value="1"/>
</dbReference>
<organism evidence="6 7">
    <name type="scientific">Marivirga aurantiaca</name>
    <dbReference type="NCBI Taxonomy" id="2802615"/>
    <lineage>
        <taxon>Bacteria</taxon>
        <taxon>Pseudomonadati</taxon>
        <taxon>Bacteroidota</taxon>
        <taxon>Cytophagia</taxon>
        <taxon>Cytophagales</taxon>
        <taxon>Marivirgaceae</taxon>
        <taxon>Marivirga</taxon>
    </lineage>
</organism>
<gene>
    <name evidence="6" type="ORF">JKA74_15790</name>
</gene>
<evidence type="ECO:0000256" key="3">
    <source>
        <dbReference type="ARBA" id="ARBA00022679"/>
    </source>
</evidence>
<dbReference type="InterPro" id="IPR001173">
    <property type="entry name" value="Glyco_trans_2-like"/>
</dbReference>
<evidence type="ECO:0000256" key="2">
    <source>
        <dbReference type="ARBA" id="ARBA00022676"/>
    </source>
</evidence>
<dbReference type="InterPro" id="IPR029044">
    <property type="entry name" value="Nucleotide-diphossugar_trans"/>
</dbReference>
<feature type="domain" description="Glycosyltransferase 2-like" evidence="5">
    <location>
        <begin position="7"/>
        <end position="179"/>
    </location>
</feature>
<keyword evidence="4" id="KW-0812">Transmembrane</keyword>
<keyword evidence="7" id="KW-1185">Reference proteome</keyword>
<dbReference type="GO" id="GO:0016757">
    <property type="term" value="F:glycosyltransferase activity"/>
    <property type="evidence" value="ECO:0007669"/>
    <property type="project" value="UniProtKB-KW"/>
</dbReference>
<protein>
    <submittedName>
        <fullName evidence="6">Glycosyltransferase family 2 protein</fullName>
    </submittedName>
</protein>
<keyword evidence="4" id="KW-0472">Membrane</keyword>
<dbReference type="PANTHER" id="PTHR43179">
    <property type="entry name" value="RHAMNOSYLTRANSFERASE WBBL"/>
    <property type="match status" value="1"/>
</dbReference>
<dbReference type="CDD" id="cd04186">
    <property type="entry name" value="GT_2_like_c"/>
    <property type="match status" value="1"/>
</dbReference>
<evidence type="ECO:0000259" key="5">
    <source>
        <dbReference type="Pfam" id="PF00535"/>
    </source>
</evidence>
<accession>A0A934X103</accession>
<proteinExistence type="inferred from homology"/>
<dbReference type="Gene3D" id="3.90.550.10">
    <property type="entry name" value="Spore Coat Polysaccharide Biosynthesis Protein SpsA, Chain A"/>
    <property type="match status" value="1"/>
</dbReference>